<dbReference type="PANTHER" id="PTHR22993">
    <property type="entry name" value="FORMAMIDOPYRIMIDINE-DNA GLYCOSYLASE"/>
    <property type="match status" value="1"/>
</dbReference>
<dbReference type="PATRIC" id="fig|1126833.4.peg.5298"/>
<comment type="similarity">
    <text evidence="3">Belongs to the FPG family.</text>
</comment>
<keyword evidence="8" id="KW-0862">Zinc</keyword>
<dbReference type="Pfam" id="PF01149">
    <property type="entry name" value="Fapy_DNA_glyco"/>
    <property type="match status" value="1"/>
</dbReference>
<evidence type="ECO:0000256" key="14">
    <source>
        <dbReference type="ARBA" id="ARBA00044632"/>
    </source>
</evidence>
<evidence type="ECO:0000256" key="13">
    <source>
        <dbReference type="ARBA" id="ARBA00023295"/>
    </source>
</evidence>
<dbReference type="FunFam" id="1.10.8.50:FF:000003">
    <property type="entry name" value="Formamidopyrimidine-DNA glycosylase"/>
    <property type="match status" value="1"/>
</dbReference>
<evidence type="ECO:0000256" key="15">
    <source>
        <dbReference type="PROSITE-ProRule" id="PRU00391"/>
    </source>
</evidence>
<dbReference type="SMART" id="SM01232">
    <property type="entry name" value="H2TH"/>
    <property type="match status" value="1"/>
</dbReference>
<dbReference type="AlphaFoldDB" id="A0A0D5NSK3"/>
<dbReference type="InterPro" id="IPR012319">
    <property type="entry name" value="FPG_cat"/>
</dbReference>
<evidence type="ECO:0000256" key="7">
    <source>
        <dbReference type="ARBA" id="ARBA00022801"/>
    </source>
</evidence>
<sequence>MPEYPEMEHYRQLLGERIAGQQIVGAKVTRDKSINIAPEQFRQRLIGRSVWFVERRGKHLLFHLDNGERLVLHLMLGGWLFYGTEEQRPERTVQVTLSFPSGNLYFIGLRLGYLHLLSAKEADAKLSELGPEPFDKRLTLERFRERFKGKRGTLKTALVDQRVIAGIGNCYADEIAYEAALRPDAKLTGLTPESFERLYAGMHTMLQEAASKGGYMEHPLYAGDELTGGYNDDCKVYDRPGEICYRCGGTIEQHEVSSRKVFFCPSCQKER</sequence>
<evidence type="ECO:0000256" key="6">
    <source>
        <dbReference type="ARBA" id="ARBA00022771"/>
    </source>
</evidence>
<dbReference type="GO" id="GO:0008270">
    <property type="term" value="F:zinc ion binding"/>
    <property type="evidence" value="ECO:0007669"/>
    <property type="project" value="UniProtKB-KW"/>
</dbReference>
<dbReference type="SMART" id="SM00898">
    <property type="entry name" value="Fapy_DNA_glyco"/>
    <property type="match status" value="1"/>
</dbReference>
<dbReference type="PROSITE" id="PS51068">
    <property type="entry name" value="FPG_CAT"/>
    <property type="match status" value="1"/>
</dbReference>
<reference evidence="18 19" key="1">
    <citation type="journal article" date="2015" name="J. Biotechnol.">
        <title>Complete genome sequence of Paenibacillus beijingensis 7188(T) (=DSM 24997(T)), a novel rhizobacterium from jujube garden soil.</title>
        <authorList>
            <person name="Kwak Y."/>
            <person name="Shin J.H."/>
        </authorList>
    </citation>
    <scope>NUCLEOTIDE SEQUENCE [LARGE SCALE GENOMIC DNA]</scope>
    <source>
        <strain evidence="18 19">DSM 24997</strain>
    </source>
</reference>
<dbReference type="InterPro" id="IPR015886">
    <property type="entry name" value="H2TH_FPG"/>
</dbReference>
<keyword evidence="10" id="KW-0234">DNA repair</keyword>
<evidence type="ECO:0000259" key="17">
    <source>
        <dbReference type="PROSITE" id="PS51068"/>
    </source>
</evidence>
<organism evidence="18 19">
    <name type="scientific">Paenibacillus beijingensis</name>
    <dbReference type="NCBI Taxonomy" id="1126833"/>
    <lineage>
        <taxon>Bacteria</taxon>
        <taxon>Bacillati</taxon>
        <taxon>Bacillota</taxon>
        <taxon>Bacilli</taxon>
        <taxon>Bacillales</taxon>
        <taxon>Paenibacillaceae</taxon>
        <taxon>Paenibacillus</taxon>
    </lineage>
</organism>
<evidence type="ECO:0000256" key="1">
    <source>
        <dbReference type="ARBA" id="ARBA00001668"/>
    </source>
</evidence>
<evidence type="ECO:0000259" key="16">
    <source>
        <dbReference type="PROSITE" id="PS51066"/>
    </source>
</evidence>
<dbReference type="Proteomes" id="UP000032633">
    <property type="component" value="Chromosome"/>
</dbReference>
<keyword evidence="5" id="KW-0227">DNA damage</keyword>
<evidence type="ECO:0000256" key="10">
    <source>
        <dbReference type="ARBA" id="ARBA00023204"/>
    </source>
</evidence>
<evidence type="ECO:0000313" key="18">
    <source>
        <dbReference type="EMBL" id="AJY77992.1"/>
    </source>
</evidence>
<dbReference type="GO" id="GO:0006284">
    <property type="term" value="P:base-excision repair"/>
    <property type="evidence" value="ECO:0007669"/>
    <property type="project" value="InterPro"/>
</dbReference>
<comment type="cofactor">
    <cofactor evidence="2">
        <name>Zn(2+)</name>
        <dbReference type="ChEBI" id="CHEBI:29105"/>
    </cofactor>
</comment>
<evidence type="ECO:0000256" key="9">
    <source>
        <dbReference type="ARBA" id="ARBA00023125"/>
    </source>
</evidence>
<dbReference type="KEGG" id="pbj:VN24_24090"/>
<dbReference type="HOGENOM" id="CLU_038423_1_2_9"/>
<dbReference type="EMBL" id="CP011058">
    <property type="protein sequence ID" value="AJY77992.1"/>
    <property type="molecule type" value="Genomic_DNA"/>
</dbReference>
<gene>
    <name evidence="18" type="ORF">VN24_24090</name>
</gene>
<evidence type="ECO:0000256" key="2">
    <source>
        <dbReference type="ARBA" id="ARBA00001947"/>
    </source>
</evidence>
<dbReference type="GO" id="GO:0003684">
    <property type="term" value="F:damaged DNA binding"/>
    <property type="evidence" value="ECO:0007669"/>
    <property type="project" value="InterPro"/>
</dbReference>
<evidence type="ECO:0000256" key="11">
    <source>
        <dbReference type="ARBA" id="ARBA00023239"/>
    </source>
</evidence>
<dbReference type="OrthoDB" id="9800855at2"/>
<keyword evidence="12" id="KW-0511">Multifunctional enzyme</keyword>
<dbReference type="PROSITE" id="PS51066">
    <property type="entry name" value="ZF_FPG_2"/>
    <property type="match status" value="1"/>
</dbReference>
<feature type="domain" description="Formamidopyrimidine-DNA glycosylase catalytic" evidence="17">
    <location>
        <begin position="2"/>
        <end position="135"/>
    </location>
</feature>
<keyword evidence="6 15" id="KW-0863">Zinc-finger</keyword>
<keyword evidence="9" id="KW-0238">DNA-binding</keyword>
<dbReference type="SUPFAM" id="SSF57716">
    <property type="entry name" value="Glucocorticoid receptor-like (DNA-binding domain)"/>
    <property type="match status" value="1"/>
</dbReference>
<dbReference type="SUPFAM" id="SSF46946">
    <property type="entry name" value="S13-like H2TH domain"/>
    <property type="match status" value="1"/>
</dbReference>
<evidence type="ECO:0000313" key="19">
    <source>
        <dbReference type="Proteomes" id="UP000032633"/>
    </source>
</evidence>
<dbReference type="SUPFAM" id="SSF81624">
    <property type="entry name" value="N-terminal domain of MutM-like DNA repair proteins"/>
    <property type="match status" value="1"/>
</dbReference>
<dbReference type="Pfam" id="PF06831">
    <property type="entry name" value="H2TH"/>
    <property type="match status" value="1"/>
</dbReference>
<dbReference type="GO" id="GO:0034039">
    <property type="term" value="F:8-oxo-7,8-dihydroguanine DNA N-glycosylase activity"/>
    <property type="evidence" value="ECO:0007669"/>
    <property type="project" value="TreeGrafter"/>
</dbReference>
<keyword evidence="11" id="KW-0456">Lyase</keyword>
<dbReference type="PANTHER" id="PTHR22993:SF9">
    <property type="entry name" value="FORMAMIDOPYRIMIDINE-DNA GLYCOSYLASE"/>
    <property type="match status" value="1"/>
</dbReference>
<protein>
    <submittedName>
        <fullName evidence="18">Formamidopyrimidine-DNA glycosylase</fullName>
    </submittedName>
</protein>
<keyword evidence="13" id="KW-0326">Glycosidase</keyword>
<keyword evidence="19" id="KW-1185">Reference proteome</keyword>
<evidence type="ECO:0000256" key="5">
    <source>
        <dbReference type="ARBA" id="ARBA00022763"/>
    </source>
</evidence>
<comment type="catalytic activity">
    <reaction evidence="1">
        <text>Hydrolysis of DNA containing ring-opened 7-methylguanine residues, releasing 2,6-diamino-4-hydroxy-5-(N-methyl)formamidopyrimidine.</text>
        <dbReference type="EC" id="3.2.2.23"/>
    </reaction>
</comment>
<name>A0A0D5NSK3_9BACL</name>
<evidence type="ECO:0000256" key="8">
    <source>
        <dbReference type="ARBA" id="ARBA00022833"/>
    </source>
</evidence>
<dbReference type="InterPro" id="IPR035937">
    <property type="entry name" value="FPG_N"/>
</dbReference>
<dbReference type="Gene3D" id="1.10.8.50">
    <property type="match status" value="1"/>
</dbReference>
<dbReference type="InterPro" id="IPR000214">
    <property type="entry name" value="Znf_DNA_glyclase/AP_lyase"/>
</dbReference>
<comment type="catalytic activity">
    <reaction evidence="14">
        <text>2'-deoxyribonucleotide-(2'-deoxyribose 5'-phosphate)-2'-deoxyribonucleotide-DNA = a 3'-end 2'-deoxyribonucleotide-(2,3-dehydro-2,3-deoxyribose 5'-phosphate)-DNA + a 5'-end 5'-phospho-2'-deoxyribonucleoside-DNA + H(+)</text>
        <dbReference type="Rhea" id="RHEA:66592"/>
        <dbReference type="Rhea" id="RHEA-COMP:13180"/>
        <dbReference type="Rhea" id="RHEA-COMP:16897"/>
        <dbReference type="Rhea" id="RHEA-COMP:17067"/>
        <dbReference type="ChEBI" id="CHEBI:15378"/>
        <dbReference type="ChEBI" id="CHEBI:136412"/>
        <dbReference type="ChEBI" id="CHEBI:157695"/>
        <dbReference type="ChEBI" id="CHEBI:167181"/>
        <dbReference type="EC" id="4.2.99.18"/>
    </reaction>
</comment>
<dbReference type="Gene3D" id="3.20.190.10">
    <property type="entry name" value="MutM-like, N-terminal"/>
    <property type="match status" value="1"/>
</dbReference>
<dbReference type="InterPro" id="IPR010979">
    <property type="entry name" value="Ribosomal_uS13-like_H2TH"/>
</dbReference>
<dbReference type="STRING" id="1126833.VN24_24090"/>
<evidence type="ECO:0000256" key="3">
    <source>
        <dbReference type="ARBA" id="ARBA00009409"/>
    </source>
</evidence>
<dbReference type="GO" id="GO:0140078">
    <property type="term" value="F:class I DNA-(apurinic or apyrimidinic site) endonuclease activity"/>
    <property type="evidence" value="ECO:0007669"/>
    <property type="project" value="UniProtKB-EC"/>
</dbReference>
<dbReference type="RefSeq" id="WP_045673660.1">
    <property type="nucleotide sequence ID" value="NZ_CP011058.1"/>
</dbReference>
<evidence type="ECO:0000256" key="12">
    <source>
        <dbReference type="ARBA" id="ARBA00023268"/>
    </source>
</evidence>
<keyword evidence="4" id="KW-0479">Metal-binding</keyword>
<dbReference type="GO" id="GO:0003690">
    <property type="term" value="F:double-stranded DNA binding"/>
    <property type="evidence" value="ECO:0007669"/>
    <property type="project" value="UniProtKB-ARBA"/>
</dbReference>
<evidence type="ECO:0000256" key="4">
    <source>
        <dbReference type="ARBA" id="ARBA00022723"/>
    </source>
</evidence>
<reference evidence="19" key="2">
    <citation type="submission" date="2015-03" db="EMBL/GenBank/DDBJ databases">
        <title>Genome sequence of Paenibacillus beijingensis strain DSM 24997T.</title>
        <authorList>
            <person name="Kwak Y."/>
            <person name="Shin J.-H."/>
        </authorList>
    </citation>
    <scope>NUCLEOTIDE SEQUENCE [LARGE SCALE GENOMIC DNA]</scope>
    <source>
        <strain evidence="19">DSM 24997</strain>
    </source>
</reference>
<feature type="domain" description="FPG-type" evidence="16">
    <location>
        <begin position="235"/>
        <end position="269"/>
    </location>
</feature>
<keyword evidence="7" id="KW-0378">Hydrolase</keyword>
<proteinExistence type="inferred from homology"/>
<accession>A0A0D5NSK3</accession>